<dbReference type="OrthoDB" id="409543at2759"/>
<dbReference type="InterPro" id="IPR007577">
    <property type="entry name" value="GlycoTrfase_DXD_sugar-bd_CS"/>
</dbReference>
<dbReference type="Proteomes" id="UP000073492">
    <property type="component" value="Unassembled WGS sequence"/>
</dbReference>
<dbReference type="AlphaFoldDB" id="A0A139IMJ5"/>
<feature type="compositionally biased region" description="Polar residues" evidence="2">
    <location>
        <begin position="604"/>
        <end position="619"/>
    </location>
</feature>
<evidence type="ECO:0000256" key="2">
    <source>
        <dbReference type="SAM" id="MobiDB-lite"/>
    </source>
</evidence>
<dbReference type="Gene3D" id="3.90.550.20">
    <property type="match status" value="1"/>
</dbReference>
<name>A0A139IMJ5_9PEZI</name>
<proteinExistence type="inferred from homology"/>
<dbReference type="SUPFAM" id="SSF53448">
    <property type="entry name" value="Nucleotide-diphospho-sugar transferases"/>
    <property type="match status" value="1"/>
</dbReference>
<dbReference type="InterPro" id="IPR029044">
    <property type="entry name" value="Nucleotide-diphossugar_trans"/>
</dbReference>
<dbReference type="FunFam" id="3.90.550.20:FF:000004">
    <property type="entry name" value="Glycosyltransferase family 32 protein"/>
    <property type="match status" value="1"/>
</dbReference>
<dbReference type="Pfam" id="PF04488">
    <property type="entry name" value="Gly_transf_sug"/>
    <property type="match status" value="1"/>
</dbReference>
<accession>A0A139IMJ5</accession>
<evidence type="ECO:0000256" key="1">
    <source>
        <dbReference type="ARBA" id="ARBA00009003"/>
    </source>
</evidence>
<comment type="similarity">
    <text evidence="1">Belongs to the glycosyltransferase 32 family.</text>
</comment>
<feature type="compositionally biased region" description="Low complexity" evidence="2">
    <location>
        <begin position="628"/>
        <end position="639"/>
    </location>
</feature>
<gene>
    <name evidence="3" type="ORF">AC579_1449</name>
</gene>
<dbReference type="PANTHER" id="PTHR31834">
    <property type="entry name" value="INITIATION-SPECIFIC ALPHA-1,6-MANNOSYLTRANSFERASE"/>
    <property type="match status" value="1"/>
</dbReference>
<evidence type="ECO:0000313" key="3">
    <source>
        <dbReference type="EMBL" id="KXT15983.1"/>
    </source>
</evidence>
<reference evidence="3 4" key="1">
    <citation type="submission" date="2015-07" db="EMBL/GenBank/DDBJ databases">
        <title>Comparative genomics of the Sigatoka disease complex on banana suggests a link between parallel evolutionary changes in Pseudocercospora fijiensis and Pseudocercospora eumusae and increased virulence on the banana host.</title>
        <authorList>
            <person name="Chang T.-C."/>
            <person name="Salvucci A."/>
            <person name="Crous P.W."/>
            <person name="Stergiopoulos I."/>
        </authorList>
    </citation>
    <scope>NUCLEOTIDE SEQUENCE [LARGE SCALE GENOMIC DNA]</scope>
    <source>
        <strain evidence="3 4">CBS 116634</strain>
    </source>
</reference>
<feature type="compositionally biased region" description="Low complexity" evidence="2">
    <location>
        <begin position="558"/>
        <end position="575"/>
    </location>
</feature>
<evidence type="ECO:0008006" key="5">
    <source>
        <dbReference type="Google" id="ProtNLM"/>
    </source>
</evidence>
<dbReference type="GO" id="GO:0000009">
    <property type="term" value="F:alpha-1,6-mannosyltransferase activity"/>
    <property type="evidence" value="ECO:0007669"/>
    <property type="project" value="InterPro"/>
</dbReference>
<organism evidence="3 4">
    <name type="scientific">Pseudocercospora musae</name>
    <dbReference type="NCBI Taxonomy" id="113226"/>
    <lineage>
        <taxon>Eukaryota</taxon>
        <taxon>Fungi</taxon>
        <taxon>Dikarya</taxon>
        <taxon>Ascomycota</taxon>
        <taxon>Pezizomycotina</taxon>
        <taxon>Dothideomycetes</taxon>
        <taxon>Dothideomycetidae</taxon>
        <taxon>Mycosphaerellales</taxon>
        <taxon>Mycosphaerellaceae</taxon>
        <taxon>Pseudocercospora</taxon>
    </lineage>
</organism>
<dbReference type="STRING" id="113226.A0A139IMJ5"/>
<dbReference type="GO" id="GO:0000136">
    <property type="term" value="C:mannan polymerase complex"/>
    <property type="evidence" value="ECO:0007669"/>
    <property type="project" value="TreeGrafter"/>
</dbReference>
<comment type="caution">
    <text evidence="3">The sequence shown here is derived from an EMBL/GenBank/DDBJ whole genome shotgun (WGS) entry which is preliminary data.</text>
</comment>
<dbReference type="InterPro" id="IPR039367">
    <property type="entry name" value="Och1-like"/>
</dbReference>
<protein>
    <recommendedName>
        <fullName evidence="5">Glycosyltransferase family 32 protein</fullName>
    </recommendedName>
</protein>
<sequence length="662" mass="74019">MSRLSLFLFYHPSDLAQFVLSKSLRAVTVSVAKTSASIALVIDFQWARHIVISRSFNEQYAIVTTMGIKNHRRSYADWFNGRHRMLSVFILTAFLFVSSQQIFIRIQRPVIPKLDKIPAKIWQSWKVDALHFEERDLDRARTWARKNPSHRYELLTDYSAIPYVEEAFGCGPKGLCRPDIVQTYKDLNDNLKIIQADLLRYIIMYVDGGLWADIDVEDIQPIRSFIPKRFDARDVDMVIGIETDEPDLATHPVLGSKAASFCQWTFMCKPGLPVMMRLIENIMVWLHRLAAEQGKTVAELHLDFDEVLSGTGPSAFTAAILAEMSISEGEDIEWSIFHDLVDSQLVGGVLVLPSEAFAAGTGHSRSGNHKGSRALVKHHFHASSWTDKHQRFKHPVYDEIEKCNWDAECVALWDSNVAFYNSLPEDEQLKMIELKRIDDAKEQKLAKAKADAAQKPIKEEKKEEKKEEGPSEGEIPAAAQDKSDRKQNESPPPKVEKQKEPALKDLKKIKDKPDIIKIQKENTEKKAMPKAKAPGKDKEATQNTAPAATQEVGNGKATEAQSTQVVETETQPTQTEVEKQSTQTQVAATKEKATNTESDKLEAATSSGQAKAAETQATKSEAAETQVATTTSIAAAEATKAPEKGVVENIKKEIVEDSVKEP</sequence>
<dbReference type="PANTHER" id="PTHR31834:SF8">
    <property type="entry name" value="TRANSFERASE, PUTATIVE (AFU_ORTHOLOGUE AFUA_6G14040)-RELATED"/>
    <property type="match status" value="1"/>
</dbReference>
<dbReference type="EMBL" id="LFZO01000047">
    <property type="protein sequence ID" value="KXT15983.1"/>
    <property type="molecule type" value="Genomic_DNA"/>
</dbReference>
<feature type="compositionally biased region" description="Basic and acidic residues" evidence="2">
    <location>
        <begin position="589"/>
        <end position="602"/>
    </location>
</feature>
<feature type="compositionally biased region" description="Basic and acidic residues" evidence="2">
    <location>
        <begin position="445"/>
        <end position="469"/>
    </location>
</feature>
<keyword evidence="4" id="KW-1185">Reference proteome</keyword>
<feature type="region of interest" description="Disordered" evidence="2">
    <location>
        <begin position="445"/>
        <end position="646"/>
    </location>
</feature>
<feature type="compositionally biased region" description="Basic and acidic residues" evidence="2">
    <location>
        <begin position="481"/>
        <end position="527"/>
    </location>
</feature>
<evidence type="ECO:0000313" key="4">
    <source>
        <dbReference type="Proteomes" id="UP000073492"/>
    </source>
</evidence>
<dbReference type="GO" id="GO:0006487">
    <property type="term" value="P:protein N-linked glycosylation"/>
    <property type="evidence" value="ECO:0007669"/>
    <property type="project" value="TreeGrafter"/>
</dbReference>